<reference evidence="2" key="1">
    <citation type="journal article" date="2014" name="Int. J. Syst. Evol. Microbiol.">
        <title>Complete genome sequence of Corynebacterium casei LMG S-19264T (=DSM 44701T), isolated from a smear-ripened cheese.</title>
        <authorList>
            <consortium name="US DOE Joint Genome Institute (JGI-PGF)"/>
            <person name="Walter F."/>
            <person name="Albersmeier A."/>
            <person name="Kalinowski J."/>
            <person name="Ruckert C."/>
        </authorList>
    </citation>
    <scope>NUCLEOTIDE SEQUENCE</scope>
    <source>
        <strain evidence="2">JCM 4477</strain>
    </source>
</reference>
<feature type="region of interest" description="Disordered" evidence="1">
    <location>
        <begin position="105"/>
        <end position="127"/>
    </location>
</feature>
<sequence length="127" mass="13383">MPRCRHDFSIAPADGPSVVRRQESGLYPGVEKGAPGPWQTGPTGVLGNCSTASAEHPLDASGIPEVSEASRKVDTADSKGSADPASCQSGDLTVRHLSRLQVGIGTAGDRFRPSRTGTIDNTHRRYQ</sequence>
<accession>A0A919ARP3</accession>
<dbReference type="AlphaFoldDB" id="A0A919ARP3"/>
<name>A0A919ARP3_9ACTN</name>
<dbReference type="Proteomes" id="UP000630718">
    <property type="component" value="Unassembled WGS sequence"/>
</dbReference>
<evidence type="ECO:0000256" key="1">
    <source>
        <dbReference type="SAM" id="MobiDB-lite"/>
    </source>
</evidence>
<keyword evidence="3" id="KW-1185">Reference proteome</keyword>
<gene>
    <name evidence="2" type="ORF">GCM10018772_55540</name>
</gene>
<protein>
    <submittedName>
        <fullName evidence="2">Uncharacterized protein</fullName>
    </submittedName>
</protein>
<evidence type="ECO:0000313" key="3">
    <source>
        <dbReference type="Proteomes" id="UP000630718"/>
    </source>
</evidence>
<feature type="region of interest" description="Disordered" evidence="1">
    <location>
        <begin position="1"/>
        <end position="92"/>
    </location>
</feature>
<feature type="compositionally biased region" description="Basic and acidic residues" evidence="1">
    <location>
        <begin position="68"/>
        <end position="77"/>
    </location>
</feature>
<organism evidence="2 3">
    <name type="scientific">Streptomyces fumanus</name>
    <dbReference type="NCBI Taxonomy" id="67302"/>
    <lineage>
        <taxon>Bacteria</taxon>
        <taxon>Bacillati</taxon>
        <taxon>Actinomycetota</taxon>
        <taxon>Actinomycetes</taxon>
        <taxon>Kitasatosporales</taxon>
        <taxon>Streptomycetaceae</taxon>
        <taxon>Streptomyces</taxon>
    </lineage>
</organism>
<proteinExistence type="predicted"/>
<reference evidence="2" key="2">
    <citation type="submission" date="2020-09" db="EMBL/GenBank/DDBJ databases">
        <authorList>
            <person name="Sun Q."/>
            <person name="Ohkuma M."/>
        </authorList>
    </citation>
    <scope>NUCLEOTIDE SEQUENCE</scope>
    <source>
        <strain evidence="2">JCM 4477</strain>
    </source>
</reference>
<dbReference type="EMBL" id="BNBI01000013">
    <property type="protein sequence ID" value="GHF22783.1"/>
    <property type="molecule type" value="Genomic_DNA"/>
</dbReference>
<comment type="caution">
    <text evidence="2">The sequence shown here is derived from an EMBL/GenBank/DDBJ whole genome shotgun (WGS) entry which is preliminary data.</text>
</comment>
<evidence type="ECO:0000313" key="2">
    <source>
        <dbReference type="EMBL" id="GHF22783.1"/>
    </source>
</evidence>